<reference evidence="3" key="1">
    <citation type="submission" date="2016-10" db="EMBL/GenBank/DDBJ databases">
        <authorList>
            <person name="Varghese N."/>
            <person name="Submissions S."/>
        </authorList>
    </citation>
    <scope>NUCLEOTIDE SEQUENCE [LARGE SCALE GENOMIC DNA]</scope>
    <source>
        <strain evidence="3">CGMCC 1.9108</strain>
    </source>
</reference>
<evidence type="ECO:0000313" key="2">
    <source>
        <dbReference type="EMBL" id="SDD56201.1"/>
    </source>
</evidence>
<dbReference type="OrthoDB" id="164118at2"/>
<feature type="transmembrane region" description="Helical" evidence="1">
    <location>
        <begin position="98"/>
        <end position="125"/>
    </location>
</feature>
<feature type="transmembrane region" description="Helical" evidence="1">
    <location>
        <begin position="47"/>
        <end position="70"/>
    </location>
</feature>
<feature type="transmembrane region" description="Helical" evidence="1">
    <location>
        <begin position="277"/>
        <end position="295"/>
    </location>
</feature>
<gene>
    <name evidence="2" type="ORF">SAMN04488239_108138</name>
</gene>
<dbReference type="STRING" id="639004.SAMN04488239_108138"/>
<feature type="transmembrane region" description="Helical" evidence="1">
    <location>
        <begin position="235"/>
        <end position="265"/>
    </location>
</feature>
<dbReference type="Pfam" id="PF09948">
    <property type="entry name" value="PpoB2"/>
    <property type="match status" value="1"/>
</dbReference>
<accession>A0A1G6VRM4</accession>
<organism evidence="2 3">
    <name type="scientific">Ruegeria marina</name>
    <dbReference type="NCBI Taxonomy" id="639004"/>
    <lineage>
        <taxon>Bacteria</taxon>
        <taxon>Pseudomonadati</taxon>
        <taxon>Pseudomonadota</taxon>
        <taxon>Alphaproteobacteria</taxon>
        <taxon>Rhodobacterales</taxon>
        <taxon>Roseobacteraceae</taxon>
        <taxon>Ruegeria</taxon>
    </lineage>
</organism>
<keyword evidence="1" id="KW-0472">Membrane</keyword>
<sequence length="297" mass="32657">MGRCHRFQERAFRSFRLVGVTDPNAVGHRVNPTSGPALDRILKRDRLIVAVGLALVVVLAAVYTVMGAGMPMSAITMTQMAIEMPGMMMASTDWTPRYGLLVFLMWWVMMIAMMVPSAAPTVLLYTGLVRKNKNTERPYASVSVFLSGYLIVWGAFSFGATVLQWALVSIGHLSGMMELTKAPVAGMLMMAAGIYQVSSLKQACLRHCQHPLIFFMHNWKSGTYGALRMGMQNGYFCLGCCWVLMALLFVGGVMNLLWIAALALFVGFEKLAVDRPWLTKISSIALIGVGLWIVMAA</sequence>
<keyword evidence="3" id="KW-1185">Reference proteome</keyword>
<feature type="transmembrane region" description="Helical" evidence="1">
    <location>
        <begin position="146"/>
        <end position="167"/>
    </location>
</feature>
<name>A0A1G6VRM4_9RHOB</name>
<dbReference type="Proteomes" id="UP000199628">
    <property type="component" value="Unassembled WGS sequence"/>
</dbReference>
<proteinExistence type="predicted"/>
<dbReference type="AlphaFoldDB" id="A0A1G6VRM4"/>
<protein>
    <submittedName>
        <fullName evidence="2">Predicted metal-binding membrane protein</fullName>
    </submittedName>
</protein>
<dbReference type="EMBL" id="FMZV01000008">
    <property type="protein sequence ID" value="SDD56201.1"/>
    <property type="molecule type" value="Genomic_DNA"/>
</dbReference>
<feature type="transmembrane region" description="Helical" evidence="1">
    <location>
        <begin position="179"/>
        <end position="197"/>
    </location>
</feature>
<keyword evidence="1" id="KW-1133">Transmembrane helix</keyword>
<keyword evidence="1" id="KW-0812">Transmembrane</keyword>
<dbReference type="InterPro" id="IPR018688">
    <property type="entry name" value="PpoB2-like"/>
</dbReference>
<evidence type="ECO:0000256" key="1">
    <source>
        <dbReference type="SAM" id="Phobius"/>
    </source>
</evidence>
<evidence type="ECO:0000313" key="3">
    <source>
        <dbReference type="Proteomes" id="UP000199628"/>
    </source>
</evidence>